<keyword evidence="5" id="KW-1185">Reference proteome</keyword>
<dbReference type="AlphaFoldDB" id="A0A413RL71"/>
<dbReference type="RefSeq" id="WP_118767314.1">
    <property type="nucleotide sequence ID" value="NZ_QWKP01000195.1"/>
</dbReference>
<reference evidence="4 5" key="1">
    <citation type="submission" date="2018-08" db="EMBL/GenBank/DDBJ databases">
        <title>Cellulomonas rhizosphaerae sp. nov., a novel actinomycete isolated from soil.</title>
        <authorList>
            <person name="Tian Y."/>
        </authorList>
    </citation>
    <scope>NUCLEOTIDE SEQUENCE [LARGE SCALE GENOMIC DNA]</scope>
    <source>
        <strain evidence="4 5">NEAU-TCZ24</strain>
    </source>
</reference>
<dbReference type="Pfam" id="PF01458">
    <property type="entry name" value="SUFBD_core"/>
    <property type="match status" value="1"/>
</dbReference>
<dbReference type="InterPro" id="IPR037284">
    <property type="entry name" value="SUF_FeS_clus_asmbl_SufBD_sf"/>
</dbReference>
<evidence type="ECO:0000259" key="3">
    <source>
        <dbReference type="Pfam" id="PF01458"/>
    </source>
</evidence>
<dbReference type="Proteomes" id="UP000283374">
    <property type="component" value="Unassembled WGS sequence"/>
</dbReference>
<dbReference type="PANTHER" id="PTHR43575:SF1">
    <property type="entry name" value="PROTEIN ABCI7, CHLOROPLASTIC"/>
    <property type="match status" value="1"/>
</dbReference>
<organism evidence="4 5">
    <name type="scientific">Cellulomonas rhizosphaerae</name>
    <dbReference type="NCBI Taxonomy" id="2293719"/>
    <lineage>
        <taxon>Bacteria</taxon>
        <taxon>Bacillati</taxon>
        <taxon>Actinomycetota</taxon>
        <taxon>Actinomycetes</taxon>
        <taxon>Micrococcales</taxon>
        <taxon>Cellulomonadaceae</taxon>
        <taxon>Cellulomonas</taxon>
    </lineage>
</organism>
<evidence type="ECO:0000256" key="1">
    <source>
        <dbReference type="ARBA" id="ARBA00043967"/>
    </source>
</evidence>
<dbReference type="OrthoDB" id="9803529at2"/>
<evidence type="ECO:0000256" key="2">
    <source>
        <dbReference type="SAM" id="MobiDB-lite"/>
    </source>
</evidence>
<accession>A0A413RL71</accession>
<name>A0A413RL71_9CELL</name>
<dbReference type="NCBIfam" id="TIGR01981">
    <property type="entry name" value="sufD"/>
    <property type="match status" value="1"/>
</dbReference>
<proteinExistence type="inferred from homology"/>
<sequence length="426" mass="45082">MTTTTDLLSTDHSRATDDGAHTHGVGGIPESSRASRPTSFDVADFPVPTGREEEWRFSPINRLAPLFAADTEGVLAGHGVLTTVVESPEVTVEIVDRGDERLGLAGKPGDRTSATAWASFPRATVVTLPREAVASKVTSIRVEGVEGAGTHDAPLEPSASHLVVRAEALSQGVVVIDHVGHAALTETVEIIAEEGSHLTVVTVHDWADGSVHASSHRLRVGRDATVKHIAVTLGGDVVRITPDAEFVGEGASVQMLGLYFADAGQHQEQRLFVDHAVPNCISRVTYKGALQGKGAHTVWVGDVLIRAAAEGTDTYELNRNLVLTDGARADSVPNLEIETGLIEGAGHASATGRFDDEQLFYLRARGIPEPDARRLVVRGFFAELLHEIGVPEVEERLIAAIEAELEASMTALDAVAVEGSEAGATL</sequence>
<evidence type="ECO:0000313" key="5">
    <source>
        <dbReference type="Proteomes" id="UP000283374"/>
    </source>
</evidence>
<dbReference type="GO" id="GO:0016226">
    <property type="term" value="P:iron-sulfur cluster assembly"/>
    <property type="evidence" value="ECO:0007669"/>
    <property type="project" value="InterPro"/>
</dbReference>
<protein>
    <submittedName>
        <fullName evidence="4">Fe-S cluster assembly protein SufD</fullName>
    </submittedName>
</protein>
<dbReference type="EMBL" id="QWKP01000195">
    <property type="protein sequence ID" value="RHA40493.1"/>
    <property type="molecule type" value="Genomic_DNA"/>
</dbReference>
<dbReference type="SUPFAM" id="SSF101960">
    <property type="entry name" value="Stabilizer of iron transporter SufD"/>
    <property type="match status" value="1"/>
</dbReference>
<feature type="domain" description="SUF system FeS cluster assembly SufBD core" evidence="3">
    <location>
        <begin position="157"/>
        <end position="380"/>
    </location>
</feature>
<comment type="similarity">
    <text evidence="1">Belongs to the iron-sulfur cluster assembly SufBD family.</text>
</comment>
<dbReference type="PANTHER" id="PTHR43575">
    <property type="entry name" value="PROTEIN ABCI7, CHLOROPLASTIC"/>
    <property type="match status" value="1"/>
</dbReference>
<dbReference type="InterPro" id="IPR055346">
    <property type="entry name" value="Fe-S_cluster_assembly_SufBD"/>
</dbReference>
<dbReference type="InterPro" id="IPR000825">
    <property type="entry name" value="SUF_FeS_clus_asmbl_SufBD_core"/>
</dbReference>
<dbReference type="InterPro" id="IPR011542">
    <property type="entry name" value="SUF_FeS_clus_asmbl_SufD"/>
</dbReference>
<feature type="region of interest" description="Disordered" evidence="2">
    <location>
        <begin position="1"/>
        <end position="46"/>
    </location>
</feature>
<gene>
    <name evidence="4" type="primary">sufD</name>
    <name evidence="4" type="ORF">D1825_10185</name>
</gene>
<evidence type="ECO:0000313" key="4">
    <source>
        <dbReference type="EMBL" id="RHA40493.1"/>
    </source>
</evidence>
<feature type="compositionally biased region" description="Basic and acidic residues" evidence="2">
    <location>
        <begin position="9"/>
        <end position="21"/>
    </location>
</feature>
<comment type="caution">
    <text evidence="4">The sequence shown here is derived from an EMBL/GenBank/DDBJ whole genome shotgun (WGS) entry which is preliminary data.</text>
</comment>